<evidence type="ECO:0000259" key="1">
    <source>
        <dbReference type="PROSITE" id="PS51186"/>
    </source>
</evidence>
<accession>A0A4Q2RDT1</accession>
<dbReference type="Gene3D" id="3.40.630.30">
    <property type="match status" value="1"/>
</dbReference>
<reference evidence="2 3" key="1">
    <citation type="submission" date="2018-09" db="EMBL/GenBank/DDBJ databases">
        <authorList>
            <person name="Grouzdev D.S."/>
            <person name="Krutkina M.S."/>
        </authorList>
    </citation>
    <scope>NUCLEOTIDE SEQUENCE [LARGE SCALE GENOMIC DNA]</scope>
    <source>
        <strain evidence="2 3">RmlP001</strain>
    </source>
</reference>
<dbReference type="Pfam" id="PF00583">
    <property type="entry name" value="Acetyltransf_1"/>
    <property type="match status" value="1"/>
</dbReference>
<dbReference type="GO" id="GO:0016747">
    <property type="term" value="F:acyltransferase activity, transferring groups other than amino-acyl groups"/>
    <property type="evidence" value="ECO:0007669"/>
    <property type="project" value="InterPro"/>
</dbReference>
<dbReference type="PROSITE" id="PS51186">
    <property type="entry name" value="GNAT"/>
    <property type="match status" value="1"/>
</dbReference>
<dbReference type="Proteomes" id="UP000289411">
    <property type="component" value="Unassembled WGS sequence"/>
</dbReference>
<dbReference type="InterPro" id="IPR000182">
    <property type="entry name" value="GNAT_dom"/>
</dbReference>
<name>A0A4Q2RDT1_9HYPH</name>
<dbReference type="CDD" id="cd04301">
    <property type="entry name" value="NAT_SF"/>
    <property type="match status" value="1"/>
</dbReference>
<protein>
    <submittedName>
        <fullName evidence="2">GNAT family N-acetyltransferase</fullName>
    </submittedName>
</protein>
<evidence type="ECO:0000313" key="2">
    <source>
        <dbReference type="EMBL" id="RYB05079.1"/>
    </source>
</evidence>
<comment type="caution">
    <text evidence="2">The sequence shown here is derived from an EMBL/GenBank/DDBJ whole genome shotgun (WGS) entry which is preliminary data.</text>
</comment>
<dbReference type="AlphaFoldDB" id="A0A4Q2RDT1"/>
<organism evidence="2 3">
    <name type="scientific">Lichenibacterium ramalinae</name>
    <dbReference type="NCBI Taxonomy" id="2316527"/>
    <lineage>
        <taxon>Bacteria</taxon>
        <taxon>Pseudomonadati</taxon>
        <taxon>Pseudomonadota</taxon>
        <taxon>Alphaproteobacteria</taxon>
        <taxon>Hyphomicrobiales</taxon>
        <taxon>Lichenihabitantaceae</taxon>
        <taxon>Lichenibacterium</taxon>
    </lineage>
</organism>
<dbReference type="RefSeq" id="WP_129219318.1">
    <property type="nucleotide sequence ID" value="NZ_QYBC01000008.1"/>
</dbReference>
<proteinExistence type="predicted"/>
<keyword evidence="3" id="KW-1185">Reference proteome</keyword>
<dbReference type="OrthoDB" id="275336at2"/>
<dbReference type="InterPro" id="IPR016181">
    <property type="entry name" value="Acyl_CoA_acyltransferase"/>
</dbReference>
<feature type="domain" description="N-acetyltransferase" evidence="1">
    <location>
        <begin position="40"/>
        <end position="195"/>
    </location>
</feature>
<evidence type="ECO:0000313" key="3">
    <source>
        <dbReference type="Proteomes" id="UP000289411"/>
    </source>
</evidence>
<sequence length="196" mass="22191">MTQSAVPPGHIAETVTSLEMFACPEAAAREPALPPGCRIERVTRPTVAFYRFLYGTVGEPWLWGGRRRWTDAALAEWVQDERTEVWLLSVDGQPGGFAELDRRVAAEVELSYFGLLPDFIGRRLGPLLLRTALHRAWMGTTRRVWVHTCDLDHPAAVDLYRREGFRPFRTHVEVVPDPRATGHIPAHVQPHRPILT</sequence>
<keyword evidence="2" id="KW-0808">Transferase</keyword>
<dbReference type="SUPFAM" id="SSF55729">
    <property type="entry name" value="Acyl-CoA N-acyltransferases (Nat)"/>
    <property type="match status" value="1"/>
</dbReference>
<gene>
    <name evidence="2" type="ORF">D3272_11530</name>
</gene>
<reference evidence="2 3" key="2">
    <citation type="submission" date="2019-02" db="EMBL/GenBank/DDBJ databases">
        <title>'Lichenibacterium ramalinii' gen. nov. sp. nov., 'Lichenibacterium minor' gen. nov. sp. nov.</title>
        <authorList>
            <person name="Pankratov T."/>
        </authorList>
    </citation>
    <scope>NUCLEOTIDE SEQUENCE [LARGE SCALE GENOMIC DNA]</scope>
    <source>
        <strain evidence="2 3">RmlP001</strain>
    </source>
</reference>
<dbReference type="EMBL" id="QYBC01000008">
    <property type="protein sequence ID" value="RYB05079.1"/>
    <property type="molecule type" value="Genomic_DNA"/>
</dbReference>